<dbReference type="Proteomes" id="UP000323632">
    <property type="component" value="Unassembled WGS sequence"/>
</dbReference>
<dbReference type="Pfam" id="PF01266">
    <property type="entry name" value="DAO"/>
    <property type="match status" value="1"/>
</dbReference>
<dbReference type="PANTHER" id="PTHR13847:SF281">
    <property type="entry name" value="FAD DEPENDENT OXIDOREDUCTASE DOMAIN-CONTAINING PROTEIN"/>
    <property type="match status" value="1"/>
</dbReference>
<keyword evidence="3" id="KW-1185">Reference proteome</keyword>
<proteinExistence type="predicted"/>
<protein>
    <submittedName>
        <fullName evidence="2">FAD-binding oxidoreductase</fullName>
    </submittedName>
</protein>
<comment type="caution">
    <text evidence="2">The sequence shown here is derived from an EMBL/GenBank/DDBJ whole genome shotgun (WGS) entry which is preliminary data.</text>
</comment>
<accession>A0A5M6CE33</accession>
<evidence type="ECO:0000259" key="1">
    <source>
        <dbReference type="Pfam" id="PF01266"/>
    </source>
</evidence>
<feature type="domain" description="FAD dependent oxidoreductase" evidence="1">
    <location>
        <begin position="14"/>
        <end position="374"/>
    </location>
</feature>
<dbReference type="AlphaFoldDB" id="A0A5M6CE33"/>
<dbReference type="GO" id="GO:0005737">
    <property type="term" value="C:cytoplasm"/>
    <property type="evidence" value="ECO:0007669"/>
    <property type="project" value="TreeGrafter"/>
</dbReference>
<organism evidence="2 3">
    <name type="scientific">Taibaiella lutea</name>
    <dbReference type="NCBI Taxonomy" id="2608001"/>
    <lineage>
        <taxon>Bacteria</taxon>
        <taxon>Pseudomonadati</taxon>
        <taxon>Bacteroidota</taxon>
        <taxon>Chitinophagia</taxon>
        <taxon>Chitinophagales</taxon>
        <taxon>Chitinophagaceae</taxon>
        <taxon>Taibaiella</taxon>
    </lineage>
</organism>
<reference evidence="2 3" key="1">
    <citation type="submission" date="2019-09" db="EMBL/GenBank/DDBJ databases">
        <title>Genome sequence and assembly of Taibaiella sp.</title>
        <authorList>
            <person name="Chhetri G."/>
        </authorList>
    </citation>
    <scope>NUCLEOTIDE SEQUENCE [LARGE SCALE GENOMIC DNA]</scope>
    <source>
        <strain evidence="2 3">KVB11</strain>
    </source>
</reference>
<gene>
    <name evidence="2" type="ORF">F0919_12220</name>
</gene>
<dbReference type="Gene3D" id="3.30.9.10">
    <property type="entry name" value="D-Amino Acid Oxidase, subunit A, domain 2"/>
    <property type="match status" value="1"/>
</dbReference>
<dbReference type="RefSeq" id="WP_150033054.1">
    <property type="nucleotide sequence ID" value="NZ_VWSH01000003.1"/>
</dbReference>
<dbReference type="PANTHER" id="PTHR13847">
    <property type="entry name" value="SARCOSINE DEHYDROGENASE-RELATED"/>
    <property type="match status" value="1"/>
</dbReference>
<evidence type="ECO:0000313" key="3">
    <source>
        <dbReference type="Proteomes" id="UP000323632"/>
    </source>
</evidence>
<dbReference type="SUPFAM" id="SSF51905">
    <property type="entry name" value="FAD/NAD(P)-binding domain"/>
    <property type="match status" value="1"/>
</dbReference>
<dbReference type="InterPro" id="IPR006076">
    <property type="entry name" value="FAD-dep_OxRdtase"/>
</dbReference>
<dbReference type="EMBL" id="VWSH01000003">
    <property type="protein sequence ID" value="KAA5533307.1"/>
    <property type="molecule type" value="Genomic_DNA"/>
</dbReference>
<dbReference type="Gene3D" id="3.50.50.60">
    <property type="entry name" value="FAD/NAD(P)-binding domain"/>
    <property type="match status" value="1"/>
</dbReference>
<name>A0A5M6CE33_9BACT</name>
<sequence>MSSYWEQQSLLHYDHIIIGSGIVGLHTAIELKERFPHAQVLVLERSLFPFGASTRNAGFACMGSFTELSDDLASVSEQDMVDLFLKRKAGLELLRKRLGDTAIGYKENGSYELISKAEMPLLERFSYLNELIENATGIIPFKVTANKIKPFGFNASLVESMIENTMEGEIHTGKMMRALVQYAIKSGIEIKTGAIVEAFEEEEKKVVVFVKDNTRKTLLPLSCEKLFICTNAFSKQLLPDISLQPGRGQVLVTEPITGLPFKGIFHFDKGYYYFREIDGRVLLGGGRNLDFEGERTTDIELNENIQSHLIRLLKEMILPDHTFEIAQQWSGIMAFGEDKRPIVKSFSDKIYGAFRMGGMGVALGAGTAKELVDLVLFH</sequence>
<dbReference type="InterPro" id="IPR036188">
    <property type="entry name" value="FAD/NAD-bd_sf"/>
</dbReference>
<evidence type="ECO:0000313" key="2">
    <source>
        <dbReference type="EMBL" id="KAA5533307.1"/>
    </source>
</evidence>